<comment type="caution">
    <text evidence="3">The sequence shown here is derived from an EMBL/GenBank/DDBJ whole genome shotgun (WGS) entry which is preliminary data.</text>
</comment>
<dbReference type="Pfam" id="PF01535">
    <property type="entry name" value="PPR"/>
    <property type="match status" value="3"/>
</dbReference>
<evidence type="ECO:0000256" key="1">
    <source>
        <dbReference type="ARBA" id="ARBA00022737"/>
    </source>
</evidence>
<feature type="repeat" description="PPR" evidence="2">
    <location>
        <begin position="257"/>
        <end position="291"/>
    </location>
</feature>
<sequence length="458" mass="50424">MDSNILHTLQTRGYTQKIDSVILNRRLDLFHAARRANQYAVKTCCHDVSSVKQIHSSLTTRGLTAQPPQLSAQIILKYSKLRCPRDALSLFRDVNLRCGKTSSFLWNTMIRAYVNNGQFLEAVELYSVMCKNRVSPDNYTYPFVLRACPQCGRMVHVKVINAAFSSDIHVGESPGQFLCEMRAVNEGLSGDSITLVTVASAVGQVGDHRTARLLHAYALRNGISGDICLSNSLVAMYAKCGNVVSALTVFDRMDEKDGISWRSILSGYVQNGLAGEAIKLFPQMQETGRRPNPVTMLIIVSGCAVHGSSTLRRKIHDIILVLEIKIDAQLRNALTDMYAKCGGLETAVEMFDSTPLRSLVPTPVCLNKMLASDHITFLSLLSSCGHCGPIDEGWKCLADMEKLSITPQVNHYACTVDILGRAGLLHEAVDLIKEMPFEPNDEVWGAFLLACEGHGMSN</sequence>
<keyword evidence="4" id="KW-1185">Reference proteome</keyword>
<name>A0A2I0I356_PUNGR</name>
<dbReference type="FunFam" id="1.25.40.10:FF:000073">
    <property type="entry name" value="Pentatricopeptide repeat-containing protein chloroplastic"/>
    <property type="match status" value="1"/>
</dbReference>
<dbReference type="GO" id="GO:0009451">
    <property type="term" value="P:RNA modification"/>
    <property type="evidence" value="ECO:0007669"/>
    <property type="project" value="InterPro"/>
</dbReference>
<dbReference type="Proteomes" id="UP000233551">
    <property type="component" value="Unassembled WGS sequence"/>
</dbReference>
<dbReference type="InterPro" id="IPR046960">
    <property type="entry name" value="PPR_At4g14850-like_plant"/>
</dbReference>
<dbReference type="InterPro" id="IPR002885">
    <property type="entry name" value="PPR_rpt"/>
</dbReference>
<dbReference type="NCBIfam" id="TIGR00756">
    <property type="entry name" value="PPR"/>
    <property type="match status" value="3"/>
</dbReference>
<feature type="repeat" description="PPR" evidence="2">
    <location>
        <begin position="373"/>
        <end position="407"/>
    </location>
</feature>
<dbReference type="STRING" id="22663.A0A2I0I356"/>
<dbReference type="PANTHER" id="PTHR47926:SF347">
    <property type="entry name" value="PENTATRICOPEPTIDE REPEAT-CONTAINING PROTEIN"/>
    <property type="match status" value="1"/>
</dbReference>
<dbReference type="InterPro" id="IPR011990">
    <property type="entry name" value="TPR-like_helical_dom_sf"/>
</dbReference>
<protein>
    <submittedName>
        <fullName evidence="3">Uncharacterized protein</fullName>
    </submittedName>
</protein>
<keyword evidence="1" id="KW-0677">Repeat</keyword>
<organism evidence="3 4">
    <name type="scientific">Punica granatum</name>
    <name type="common">Pomegranate</name>
    <dbReference type="NCBI Taxonomy" id="22663"/>
    <lineage>
        <taxon>Eukaryota</taxon>
        <taxon>Viridiplantae</taxon>
        <taxon>Streptophyta</taxon>
        <taxon>Embryophyta</taxon>
        <taxon>Tracheophyta</taxon>
        <taxon>Spermatophyta</taxon>
        <taxon>Magnoliopsida</taxon>
        <taxon>eudicotyledons</taxon>
        <taxon>Gunneridae</taxon>
        <taxon>Pentapetalae</taxon>
        <taxon>rosids</taxon>
        <taxon>malvids</taxon>
        <taxon>Myrtales</taxon>
        <taxon>Lythraceae</taxon>
        <taxon>Punica</taxon>
    </lineage>
</organism>
<accession>A0A2I0I356</accession>
<reference evidence="3 4" key="1">
    <citation type="submission" date="2017-11" db="EMBL/GenBank/DDBJ databases">
        <title>De-novo sequencing of pomegranate (Punica granatum L.) genome.</title>
        <authorList>
            <person name="Akparov Z."/>
            <person name="Amiraslanov A."/>
            <person name="Hajiyeva S."/>
            <person name="Abbasov M."/>
            <person name="Kaur K."/>
            <person name="Hamwieh A."/>
            <person name="Solovyev V."/>
            <person name="Salamov A."/>
            <person name="Braich B."/>
            <person name="Kosarev P."/>
            <person name="Mahmoud A."/>
            <person name="Hajiyev E."/>
            <person name="Babayeva S."/>
            <person name="Izzatullayeva V."/>
            <person name="Mammadov A."/>
            <person name="Mammadov A."/>
            <person name="Sharifova S."/>
            <person name="Ojaghi J."/>
            <person name="Eynullazada K."/>
            <person name="Bayramov B."/>
            <person name="Abdulazimova A."/>
            <person name="Shahmuradov I."/>
        </authorList>
    </citation>
    <scope>NUCLEOTIDE SEQUENCE [LARGE SCALE GENOMIC DNA]</scope>
    <source>
        <strain evidence="4">cv. AG2017</strain>
        <tissue evidence="3">Leaf</tissue>
    </source>
</reference>
<evidence type="ECO:0000256" key="2">
    <source>
        <dbReference type="PROSITE-ProRule" id="PRU00708"/>
    </source>
</evidence>
<gene>
    <name evidence="3" type="ORF">CRG98_041737</name>
</gene>
<evidence type="ECO:0000313" key="4">
    <source>
        <dbReference type="Proteomes" id="UP000233551"/>
    </source>
</evidence>
<dbReference type="EMBL" id="PGOL01004279">
    <property type="protein sequence ID" value="PKI37876.1"/>
    <property type="molecule type" value="Genomic_DNA"/>
</dbReference>
<dbReference type="GO" id="GO:0003723">
    <property type="term" value="F:RNA binding"/>
    <property type="evidence" value="ECO:0007669"/>
    <property type="project" value="InterPro"/>
</dbReference>
<dbReference type="PROSITE" id="PS51375">
    <property type="entry name" value="PPR"/>
    <property type="match status" value="3"/>
</dbReference>
<proteinExistence type="predicted"/>
<dbReference type="PANTHER" id="PTHR47926">
    <property type="entry name" value="PENTATRICOPEPTIDE REPEAT-CONTAINING PROTEIN"/>
    <property type="match status" value="1"/>
</dbReference>
<feature type="repeat" description="PPR" evidence="2">
    <location>
        <begin position="102"/>
        <end position="136"/>
    </location>
</feature>
<dbReference type="Gene3D" id="1.25.40.10">
    <property type="entry name" value="Tetratricopeptide repeat domain"/>
    <property type="match status" value="3"/>
</dbReference>
<dbReference type="Pfam" id="PF13041">
    <property type="entry name" value="PPR_2"/>
    <property type="match status" value="2"/>
</dbReference>
<dbReference type="AlphaFoldDB" id="A0A2I0I356"/>
<evidence type="ECO:0000313" key="3">
    <source>
        <dbReference type="EMBL" id="PKI37876.1"/>
    </source>
</evidence>